<reference evidence="2 3" key="1">
    <citation type="submission" date="2016-11" db="EMBL/GenBank/DDBJ databases">
        <authorList>
            <person name="Jaros S."/>
            <person name="Januszkiewicz K."/>
            <person name="Wedrychowicz H."/>
        </authorList>
    </citation>
    <scope>NUCLEOTIDE SEQUENCE [LARGE SCALE GENOMIC DNA]</scope>
    <source>
        <strain evidence="2 3">DSM 9705</strain>
    </source>
</reference>
<evidence type="ECO:0000313" key="3">
    <source>
        <dbReference type="Proteomes" id="UP000184139"/>
    </source>
</evidence>
<organism evidence="2 3">
    <name type="scientific">Desulfofustis glycolicus DSM 9705</name>
    <dbReference type="NCBI Taxonomy" id="1121409"/>
    <lineage>
        <taxon>Bacteria</taxon>
        <taxon>Pseudomonadati</taxon>
        <taxon>Thermodesulfobacteriota</taxon>
        <taxon>Desulfobulbia</taxon>
        <taxon>Desulfobulbales</taxon>
        <taxon>Desulfocapsaceae</taxon>
        <taxon>Desulfofustis</taxon>
    </lineage>
</organism>
<proteinExistence type="predicted"/>
<evidence type="ECO:0000313" key="2">
    <source>
        <dbReference type="EMBL" id="SHH99861.1"/>
    </source>
</evidence>
<name>A0A1M5XJ71_9BACT</name>
<protein>
    <recommendedName>
        <fullName evidence="4">DUF2933 domain-containing protein</fullName>
    </recommendedName>
</protein>
<keyword evidence="1" id="KW-0472">Membrane</keyword>
<dbReference type="InterPro" id="IPR021682">
    <property type="entry name" value="DUF2933"/>
</dbReference>
<dbReference type="EMBL" id="FQXS01000020">
    <property type="protein sequence ID" value="SHH99861.1"/>
    <property type="molecule type" value="Genomic_DNA"/>
</dbReference>
<dbReference type="Pfam" id="PF11666">
    <property type="entry name" value="DUF2933"/>
    <property type="match status" value="1"/>
</dbReference>
<keyword evidence="1" id="KW-0812">Transmembrane</keyword>
<dbReference type="AlphaFoldDB" id="A0A1M5XJ71"/>
<evidence type="ECO:0000256" key="1">
    <source>
        <dbReference type="SAM" id="Phobius"/>
    </source>
</evidence>
<gene>
    <name evidence="2" type="ORF">SAMN02745124_03131</name>
</gene>
<keyword evidence="1" id="KW-1133">Transmembrane helix</keyword>
<keyword evidence="3" id="KW-1185">Reference proteome</keyword>
<feature type="transmembrane region" description="Helical" evidence="1">
    <location>
        <begin position="40"/>
        <end position="59"/>
    </location>
</feature>
<evidence type="ECO:0008006" key="4">
    <source>
        <dbReference type="Google" id="ProtNLM"/>
    </source>
</evidence>
<dbReference type="RefSeq" id="WP_073377470.1">
    <property type="nucleotide sequence ID" value="NZ_FQXS01000020.1"/>
</dbReference>
<accession>A0A1M5XJ71</accession>
<feature type="transmembrane region" description="Helical" evidence="1">
    <location>
        <begin position="15"/>
        <end position="33"/>
    </location>
</feature>
<dbReference type="Proteomes" id="UP000184139">
    <property type="component" value="Unassembled WGS sequence"/>
</dbReference>
<sequence>MNSLQKSMQWLSRRSLNHILLAGVVLAGGFIVVQRHQEHVVAFLPYLIFLLCPLMHIFMHGGHGAPNSRHQGEREDG</sequence>